<name>A0A4Y2GGX2_ARAVE</name>
<dbReference type="Proteomes" id="UP000499080">
    <property type="component" value="Unassembled WGS sequence"/>
</dbReference>
<evidence type="ECO:0000313" key="3">
    <source>
        <dbReference type="Proteomes" id="UP000499080"/>
    </source>
</evidence>
<dbReference type="EMBL" id="BGPR01001406">
    <property type="protein sequence ID" value="GBM53102.1"/>
    <property type="molecule type" value="Genomic_DNA"/>
</dbReference>
<reference evidence="2 3" key="1">
    <citation type="journal article" date="2019" name="Sci. Rep.">
        <title>Orb-weaving spider Araneus ventricosus genome elucidates the spidroin gene catalogue.</title>
        <authorList>
            <person name="Kono N."/>
            <person name="Nakamura H."/>
            <person name="Ohtoshi R."/>
            <person name="Moran D.A.P."/>
            <person name="Shinohara A."/>
            <person name="Yoshida Y."/>
            <person name="Fujiwara M."/>
            <person name="Mori M."/>
            <person name="Tomita M."/>
            <person name="Arakawa K."/>
        </authorList>
    </citation>
    <scope>NUCLEOTIDE SEQUENCE [LARGE SCALE GENOMIC DNA]</scope>
</reference>
<evidence type="ECO:0000313" key="2">
    <source>
        <dbReference type="EMBL" id="GBM53102.1"/>
    </source>
</evidence>
<feature type="region of interest" description="Disordered" evidence="1">
    <location>
        <begin position="1"/>
        <end position="20"/>
    </location>
</feature>
<accession>A0A4Y2GGX2</accession>
<gene>
    <name evidence="2" type="ORF">AVEN_130758_1</name>
</gene>
<protein>
    <submittedName>
        <fullName evidence="2">Uncharacterized protein</fullName>
    </submittedName>
</protein>
<keyword evidence="3" id="KW-1185">Reference proteome</keyword>
<evidence type="ECO:0000256" key="1">
    <source>
        <dbReference type="SAM" id="MobiDB-lite"/>
    </source>
</evidence>
<feature type="compositionally biased region" description="Basic and acidic residues" evidence="1">
    <location>
        <begin position="7"/>
        <end position="20"/>
    </location>
</feature>
<sequence length="93" mass="11139">MFTDNFPEDKKHQREPPAKKEYWKVIAKHPKHLQNKQIVRLASANQVSIALQDVFNEKVAFQKWYKLSMKLIRIEENIFENGTLKNVNRMHSF</sequence>
<proteinExistence type="predicted"/>
<organism evidence="2 3">
    <name type="scientific">Araneus ventricosus</name>
    <name type="common">Orbweaver spider</name>
    <name type="synonym">Epeira ventricosa</name>
    <dbReference type="NCBI Taxonomy" id="182803"/>
    <lineage>
        <taxon>Eukaryota</taxon>
        <taxon>Metazoa</taxon>
        <taxon>Ecdysozoa</taxon>
        <taxon>Arthropoda</taxon>
        <taxon>Chelicerata</taxon>
        <taxon>Arachnida</taxon>
        <taxon>Araneae</taxon>
        <taxon>Araneomorphae</taxon>
        <taxon>Entelegynae</taxon>
        <taxon>Araneoidea</taxon>
        <taxon>Araneidae</taxon>
        <taxon>Araneus</taxon>
    </lineage>
</organism>
<comment type="caution">
    <text evidence="2">The sequence shown here is derived from an EMBL/GenBank/DDBJ whole genome shotgun (WGS) entry which is preliminary data.</text>
</comment>
<dbReference type="AlphaFoldDB" id="A0A4Y2GGX2"/>